<feature type="region of interest" description="Disordered" evidence="1">
    <location>
        <begin position="22"/>
        <end position="56"/>
    </location>
</feature>
<comment type="caution">
    <text evidence="2">The sequence shown here is derived from an EMBL/GenBank/DDBJ whole genome shotgun (WGS) entry which is preliminary data.</text>
</comment>
<reference evidence="2 3" key="1">
    <citation type="submission" date="2021-07" db="EMBL/GenBank/DDBJ databases">
        <authorList>
            <person name="Kim M.K."/>
        </authorList>
    </citation>
    <scope>NUCLEOTIDE SEQUENCE [LARGE SCALE GENOMIC DNA]</scope>
    <source>
        <strain evidence="2 3">HLY7-15</strain>
    </source>
</reference>
<dbReference type="Proteomes" id="UP000774935">
    <property type="component" value="Unassembled WGS sequence"/>
</dbReference>
<evidence type="ECO:0000256" key="1">
    <source>
        <dbReference type="SAM" id="MobiDB-lite"/>
    </source>
</evidence>
<dbReference type="EMBL" id="JAHWXQ010000001">
    <property type="protein sequence ID" value="MBW3364244.1"/>
    <property type="molecule type" value="Genomic_DNA"/>
</dbReference>
<accession>A0ABS6X8C5</accession>
<organism evidence="2 3">
    <name type="scientific">Pontibacter populi</name>
    <dbReference type="NCBI Taxonomy" id="890055"/>
    <lineage>
        <taxon>Bacteria</taxon>
        <taxon>Pseudomonadati</taxon>
        <taxon>Bacteroidota</taxon>
        <taxon>Cytophagia</taxon>
        <taxon>Cytophagales</taxon>
        <taxon>Hymenobacteraceae</taxon>
        <taxon>Pontibacter</taxon>
    </lineage>
</organism>
<proteinExistence type="predicted"/>
<keyword evidence="3" id="KW-1185">Reference proteome</keyword>
<evidence type="ECO:0000313" key="3">
    <source>
        <dbReference type="Proteomes" id="UP000774935"/>
    </source>
</evidence>
<gene>
    <name evidence="2" type="ORF">KYK27_04270</name>
</gene>
<evidence type="ECO:0000313" key="2">
    <source>
        <dbReference type="EMBL" id="MBW3364244.1"/>
    </source>
</evidence>
<name>A0ABS6X8C5_9BACT</name>
<protein>
    <submittedName>
        <fullName evidence="2">Uncharacterized protein</fullName>
    </submittedName>
</protein>
<sequence>MASRNFSVFGLSAFDLLRWRSQPEQSEGSKKAAARCPKTRPPGREGTKVNYRTVDM</sequence>